<feature type="region of interest" description="Disordered" evidence="8">
    <location>
        <begin position="31"/>
        <end position="55"/>
    </location>
</feature>
<organism evidence="9 10">
    <name type="scientific">Lithospermum erythrorhizon</name>
    <name type="common">Purple gromwell</name>
    <name type="synonym">Lithospermum officinale var. erythrorhizon</name>
    <dbReference type="NCBI Taxonomy" id="34254"/>
    <lineage>
        <taxon>Eukaryota</taxon>
        <taxon>Viridiplantae</taxon>
        <taxon>Streptophyta</taxon>
        <taxon>Embryophyta</taxon>
        <taxon>Tracheophyta</taxon>
        <taxon>Spermatophyta</taxon>
        <taxon>Magnoliopsida</taxon>
        <taxon>eudicotyledons</taxon>
        <taxon>Gunneridae</taxon>
        <taxon>Pentapetalae</taxon>
        <taxon>asterids</taxon>
        <taxon>lamiids</taxon>
        <taxon>Boraginales</taxon>
        <taxon>Boraginaceae</taxon>
        <taxon>Boraginoideae</taxon>
        <taxon>Lithospermeae</taxon>
        <taxon>Lithospermum</taxon>
    </lineage>
</organism>
<keyword evidence="4" id="KW-0999">Mitochondrion inner membrane</keyword>
<evidence type="ECO:0000256" key="1">
    <source>
        <dbReference type="ARBA" id="ARBA00004273"/>
    </source>
</evidence>
<evidence type="ECO:0000256" key="8">
    <source>
        <dbReference type="SAM" id="MobiDB-lite"/>
    </source>
</evidence>
<evidence type="ECO:0000256" key="3">
    <source>
        <dbReference type="ARBA" id="ARBA00022692"/>
    </source>
</evidence>
<evidence type="ECO:0000256" key="6">
    <source>
        <dbReference type="ARBA" id="ARBA00023128"/>
    </source>
</evidence>
<evidence type="ECO:0000256" key="2">
    <source>
        <dbReference type="ARBA" id="ARBA00010877"/>
    </source>
</evidence>
<keyword evidence="7" id="KW-0472">Membrane</keyword>
<evidence type="ECO:0000256" key="7">
    <source>
        <dbReference type="ARBA" id="ARBA00023136"/>
    </source>
</evidence>
<sequence length="616" mass="67829">MLRRPILQLSTRRLVEKIPVQITSQIPSYLSSRKPFSATSQQPKGAPGKQSDSGNPYGKVFGGALLLGSFAFAAYHYASKEPLKSSHNPYEPVNSSQSSVEGDPEGGLISEPTVQESNLLTSNLEHSEHDVSTHPYLDKKEDVNKNEFDTQFQVGDTPELAQDDLNEIHEEGVDSSSKFTEVSNEAASASSSNAEETSDTESLATNYSVGQPEAVEGLPTDMHDTSVPITHGIDITHAQDMAKDDASGETISLLDDYYLRDSSRETLSANKDLDDAMKDLNDAYIAKDGKLLLDFLDAIHEAEKRQADVDARRFGEEKRIMKEKYEKELKDTRARELMYAEREVLLEKELDREKAKAAAALKSLQEKLVEKHKIELEEKETAAELKFRKVQELAKAELNAAIASEKTSQIEKMAEANVHINALCMAFYARSEETRQSHSAHKLALGALALEDSLSKGLPIQKEIEALHTYLEGIDKDSLLDLVLSSLPEETRTHGTDTLLKLNHKFDELKQTLRHFSFIPPGGGGILSHSLAHVASRLKVKEADQSGDGIEALINRVEAFLAQGKLLEAANALEAGVKGSQAAEIVSDWVRHARNRAITEQALTLLQSFATSISLT</sequence>
<dbReference type="GO" id="GO:0042407">
    <property type="term" value="P:cristae formation"/>
    <property type="evidence" value="ECO:0007669"/>
    <property type="project" value="TreeGrafter"/>
</dbReference>
<accession>A0AAV3QRY0</accession>
<keyword evidence="6" id="KW-0496">Mitochondrion</keyword>
<gene>
    <name evidence="9" type="ORF">LIER_21088</name>
</gene>
<evidence type="ECO:0008006" key="11">
    <source>
        <dbReference type="Google" id="ProtNLM"/>
    </source>
</evidence>
<evidence type="ECO:0000313" key="10">
    <source>
        <dbReference type="Proteomes" id="UP001454036"/>
    </source>
</evidence>
<dbReference type="Pfam" id="PF09731">
    <property type="entry name" value="Mitofilin"/>
    <property type="match status" value="1"/>
</dbReference>
<dbReference type="PANTHER" id="PTHR15415:SF7">
    <property type="entry name" value="MICOS COMPLEX SUBUNIT MIC60"/>
    <property type="match status" value="1"/>
</dbReference>
<name>A0AAV3QRY0_LITER</name>
<feature type="compositionally biased region" description="Polar residues" evidence="8">
    <location>
        <begin position="85"/>
        <end position="100"/>
    </location>
</feature>
<protein>
    <recommendedName>
        <fullName evidence="11">MICOS complex subunit MIC60</fullName>
    </recommendedName>
</protein>
<dbReference type="AlphaFoldDB" id="A0AAV3QRY0"/>
<comment type="similarity">
    <text evidence="2">Belongs to the MICOS complex subunit Mic60 family.</text>
</comment>
<evidence type="ECO:0000313" key="9">
    <source>
        <dbReference type="EMBL" id="GAA0165771.1"/>
    </source>
</evidence>
<keyword evidence="5" id="KW-1133">Transmembrane helix</keyword>
<comment type="subcellular location">
    <subcellularLocation>
        <location evidence="1">Mitochondrion inner membrane</location>
    </subcellularLocation>
</comment>
<dbReference type="GO" id="GO:0061617">
    <property type="term" value="C:MICOS complex"/>
    <property type="evidence" value="ECO:0007669"/>
    <property type="project" value="TreeGrafter"/>
</dbReference>
<evidence type="ECO:0000256" key="4">
    <source>
        <dbReference type="ARBA" id="ARBA00022792"/>
    </source>
</evidence>
<comment type="caution">
    <text evidence="9">The sequence shown here is derived from an EMBL/GenBank/DDBJ whole genome shotgun (WGS) entry which is preliminary data.</text>
</comment>
<dbReference type="Proteomes" id="UP001454036">
    <property type="component" value="Unassembled WGS sequence"/>
</dbReference>
<keyword evidence="10" id="KW-1185">Reference proteome</keyword>
<dbReference type="PANTHER" id="PTHR15415">
    <property type="entry name" value="MITOFILIN"/>
    <property type="match status" value="1"/>
</dbReference>
<proteinExistence type="inferred from homology"/>
<dbReference type="EMBL" id="BAABME010005487">
    <property type="protein sequence ID" value="GAA0165771.1"/>
    <property type="molecule type" value="Genomic_DNA"/>
</dbReference>
<evidence type="ECO:0000256" key="5">
    <source>
        <dbReference type="ARBA" id="ARBA00022989"/>
    </source>
</evidence>
<feature type="region of interest" description="Disordered" evidence="8">
    <location>
        <begin position="171"/>
        <end position="204"/>
    </location>
</feature>
<keyword evidence="3" id="KW-0812">Transmembrane</keyword>
<feature type="compositionally biased region" description="Low complexity" evidence="8">
    <location>
        <begin position="183"/>
        <end position="195"/>
    </location>
</feature>
<feature type="region of interest" description="Disordered" evidence="8">
    <location>
        <begin position="83"/>
        <end position="111"/>
    </location>
</feature>
<dbReference type="InterPro" id="IPR019133">
    <property type="entry name" value="MIC60"/>
</dbReference>
<reference evidence="9 10" key="1">
    <citation type="submission" date="2024-01" db="EMBL/GenBank/DDBJ databases">
        <title>The complete chloroplast genome sequence of Lithospermum erythrorhizon: insights into the phylogenetic relationship among Boraginaceae species and the maternal lineages of purple gromwells.</title>
        <authorList>
            <person name="Okada T."/>
            <person name="Watanabe K."/>
        </authorList>
    </citation>
    <scope>NUCLEOTIDE SEQUENCE [LARGE SCALE GENOMIC DNA]</scope>
</reference>